<dbReference type="RefSeq" id="WP_377825507.1">
    <property type="nucleotide sequence ID" value="NZ_JBHSWJ010000002.1"/>
</dbReference>
<dbReference type="EMBL" id="JBHSWJ010000002">
    <property type="protein sequence ID" value="MFC6714935.1"/>
    <property type="molecule type" value="Genomic_DNA"/>
</dbReference>
<evidence type="ECO:0000313" key="2">
    <source>
        <dbReference type="Proteomes" id="UP001596356"/>
    </source>
</evidence>
<proteinExistence type="predicted"/>
<evidence type="ECO:0008006" key="3">
    <source>
        <dbReference type="Google" id="ProtNLM"/>
    </source>
</evidence>
<gene>
    <name evidence="1" type="ORF">ACFQBT_14400</name>
</gene>
<organism evidence="1 2">
    <name type="scientific">Branchiibius cervicis</name>
    <dbReference type="NCBI Taxonomy" id="908252"/>
    <lineage>
        <taxon>Bacteria</taxon>
        <taxon>Bacillati</taxon>
        <taxon>Actinomycetota</taxon>
        <taxon>Actinomycetes</taxon>
        <taxon>Micrococcales</taxon>
        <taxon>Dermacoccaceae</taxon>
        <taxon>Branchiibius</taxon>
    </lineage>
</organism>
<sequence>MRAERLDWIPQRLLAIDAPLKLDAPPELRAAVRAAADRLASLT</sequence>
<reference evidence="2" key="1">
    <citation type="journal article" date="2019" name="Int. J. Syst. Evol. Microbiol.">
        <title>The Global Catalogue of Microorganisms (GCM) 10K type strain sequencing project: providing services to taxonomists for standard genome sequencing and annotation.</title>
        <authorList>
            <consortium name="The Broad Institute Genomics Platform"/>
            <consortium name="The Broad Institute Genome Sequencing Center for Infectious Disease"/>
            <person name="Wu L."/>
            <person name="Ma J."/>
        </authorList>
    </citation>
    <scope>NUCLEOTIDE SEQUENCE [LARGE SCALE GENOMIC DNA]</scope>
    <source>
        <strain evidence="2">NBRC 106593</strain>
    </source>
</reference>
<comment type="caution">
    <text evidence="1">The sequence shown here is derived from an EMBL/GenBank/DDBJ whole genome shotgun (WGS) entry which is preliminary data.</text>
</comment>
<evidence type="ECO:0000313" key="1">
    <source>
        <dbReference type="EMBL" id="MFC6714935.1"/>
    </source>
</evidence>
<name>A0ABW2AVP1_9MICO</name>
<dbReference type="Proteomes" id="UP001596356">
    <property type="component" value="Unassembled WGS sequence"/>
</dbReference>
<accession>A0ABW2AVP1</accession>
<keyword evidence="2" id="KW-1185">Reference proteome</keyword>
<protein>
    <recommendedName>
        <fullName evidence="3">Quinolinate synthase</fullName>
    </recommendedName>
</protein>